<dbReference type="RefSeq" id="WP_377849798.1">
    <property type="nucleotide sequence ID" value="NZ_JBHLZU010000002.1"/>
</dbReference>
<evidence type="ECO:0000313" key="7">
    <source>
        <dbReference type="Proteomes" id="UP001589693"/>
    </source>
</evidence>
<accession>A0ABV5ZPA5</accession>
<dbReference type="InterPro" id="IPR036271">
    <property type="entry name" value="Tet_transcr_reg_TetR-rel_C_sf"/>
</dbReference>
<comment type="caution">
    <text evidence="6">The sequence shown here is derived from an EMBL/GenBank/DDBJ whole genome shotgun (WGS) entry which is preliminary data.</text>
</comment>
<reference evidence="6 7" key="1">
    <citation type="submission" date="2024-09" db="EMBL/GenBank/DDBJ databases">
        <authorList>
            <person name="Sun Q."/>
            <person name="Mori K."/>
        </authorList>
    </citation>
    <scope>NUCLEOTIDE SEQUENCE [LARGE SCALE GENOMIC DNA]</scope>
    <source>
        <strain evidence="6 7">TBRC 7907</strain>
    </source>
</reference>
<evidence type="ECO:0000259" key="5">
    <source>
        <dbReference type="PROSITE" id="PS50977"/>
    </source>
</evidence>
<feature type="domain" description="HTH tetR-type" evidence="5">
    <location>
        <begin position="13"/>
        <end position="71"/>
    </location>
</feature>
<feature type="DNA-binding region" description="H-T-H motif" evidence="4">
    <location>
        <begin position="34"/>
        <end position="53"/>
    </location>
</feature>
<sequence>MTGEAVEESGVRARTRRAILTAAALVFARDRGASLSTVAREAGVGRTTLHRYFPDRAALVRELAYEVVRETTEVLARADLECVPVWEAIERVIYEFVAMGERYYFLLQEHDLDSDTKLASSDSAALAPFLELLRRGQASGELRADLPAEWLLQVTDSLVNEAWLATMDGTLARTDTVRAVMATLRGGIAAPSDH</sequence>
<dbReference type="SUPFAM" id="SSF48498">
    <property type="entry name" value="Tetracyclin repressor-like, C-terminal domain"/>
    <property type="match status" value="1"/>
</dbReference>
<evidence type="ECO:0000256" key="2">
    <source>
        <dbReference type="ARBA" id="ARBA00023125"/>
    </source>
</evidence>
<dbReference type="SUPFAM" id="SSF46689">
    <property type="entry name" value="Homeodomain-like"/>
    <property type="match status" value="1"/>
</dbReference>
<evidence type="ECO:0000313" key="6">
    <source>
        <dbReference type="EMBL" id="MFB9902724.1"/>
    </source>
</evidence>
<keyword evidence="7" id="KW-1185">Reference proteome</keyword>
<dbReference type="Proteomes" id="UP001589693">
    <property type="component" value="Unassembled WGS sequence"/>
</dbReference>
<keyword evidence="2 4" id="KW-0238">DNA-binding</keyword>
<keyword evidence="1" id="KW-0805">Transcription regulation</keyword>
<dbReference type="PANTHER" id="PTHR30055:SF234">
    <property type="entry name" value="HTH-TYPE TRANSCRIPTIONAL REGULATOR BETI"/>
    <property type="match status" value="1"/>
</dbReference>
<dbReference type="InterPro" id="IPR009057">
    <property type="entry name" value="Homeodomain-like_sf"/>
</dbReference>
<evidence type="ECO:0000256" key="1">
    <source>
        <dbReference type="ARBA" id="ARBA00023015"/>
    </source>
</evidence>
<dbReference type="EMBL" id="JBHLZU010000002">
    <property type="protein sequence ID" value="MFB9902724.1"/>
    <property type="molecule type" value="Genomic_DNA"/>
</dbReference>
<evidence type="ECO:0000256" key="4">
    <source>
        <dbReference type="PROSITE-ProRule" id="PRU00335"/>
    </source>
</evidence>
<name>A0ABV5ZPA5_9PSEU</name>
<dbReference type="Pfam" id="PF00440">
    <property type="entry name" value="TetR_N"/>
    <property type="match status" value="1"/>
</dbReference>
<proteinExistence type="predicted"/>
<keyword evidence="3" id="KW-0804">Transcription</keyword>
<dbReference type="PANTHER" id="PTHR30055">
    <property type="entry name" value="HTH-TYPE TRANSCRIPTIONAL REGULATOR RUTR"/>
    <property type="match status" value="1"/>
</dbReference>
<protein>
    <submittedName>
        <fullName evidence="6">TetR/AcrR family transcriptional regulator</fullName>
    </submittedName>
</protein>
<evidence type="ECO:0000256" key="3">
    <source>
        <dbReference type="ARBA" id="ARBA00023163"/>
    </source>
</evidence>
<dbReference type="InterPro" id="IPR050109">
    <property type="entry name" value="HTH-type_TetR-like_transc_reg"/>
</dbReference>
<organism evidence="6 7">
    <name type="scientific">Allokutzneria oryzae</name>
    <dbReference type="NCBI Taxonomy" id="1378989"/>
    <lineage>
        <taxon>Bacteria</taxon>
        <taxon>Bacillati</taxon>
        <taxon>Actinomycetota</taxon>
        <taxon>Actinomycetes</taxon>
        <taxon>Pseudonocardiales</taxon>
        <taxon>Pseudonocardiaceae</taxon>
        <taxon>Allokutzneria</taxon>
    </lineage>
</organism>
<dbReference type="InterPro" id="IPR001647">
    <property type="entry name" value="HTH_TetR"/>
</dbReference>
<dbReference type="PROSITE" id="PS50977">
    <property type="entry name" value="HTH_TETR_2"/>
    <property type="match status" value="1"/>
</dbReference>
<gene>
    <name evidence="6" type="ORF">ACFFQA_02105</name>
</gene>
<dbReference type="Gene3D" id="1.10.357.10">
    <property type="entry name" value="Tetracycline Repressor, domain 2"/>
    <property type="match status" value="1"/>
</dbReference>